<dbReference type="InterPro" id="IPR036869">
    <property type="entry name" value="J_dom_sf"/>
</dbReference>
<evidence type="ECO:0000313" key="3">
    <source>
        <dbReference type="Proteomes" id="UP000014540"/>
    </source>
</evidence>
<reference evidence="2" key="1">
    <citation type="submission" date="2013-04" db="EMBL/GenBank/DDBJ databases">
        <authorList>
            <person name="Harkins D.M."/>
            <person name="Durkin A.S."/>
            <person name="Selengut J.D."/>
            <person name="Sanka R."/>
            <person name="DePew J."/>
            <person name="Purushe J."/>
            <person name="Ahmed A."/>
            <person name="van der Linden H."/>
            <person name="Goris M.G.A."/>
            <person name="Hartskeerl R.A."/>
            <person name="Vinetz J.M."/>
            <person name="Sutton G.G."/>
            <person name="Nelson W.C."/>
            <person name="Fouts D.E."/>
        </authorList>
    </citation>
    <scope>NUCLEOTIDE SEQUENCE [LARGE SCALE GENOMIC DNA]</scope>
    <source>
        <strain evidence="2">BUT 6</strain>
    </source>
</reference>
<dbReference type="Gene3D" id="1.10.287.110">
    <property type="entry name" value="DnaJ domain"/>
    <property type="match status" value="1"/>
</dbReference>
<gene>
    <name evidence="2" type="ORF">LEP1GSC058_2905</name>
</gene>
<dbReference type="STRING" id="1193011.LEP1GSC058_2905"/>
<comment type="caution">
    <text evidence="2">The sequence shown here is derived from an EMBL/GenBank/DDBJ whole genome shotgun (WGS) entry which is preliminary data.</text>
</comment>
<keyword evidence="3" id="KW-1185">Reference proteome</keyword>
<accession>S3VD70</accession>
<dbReference type="PROSITE" id="PS50076">
    <property type="entry name" value="DNAJ_2"/>
    <property type="match status" value="1"/>
</dbReference>
<dbReference type="RefSeq" id="WP_016550887.1">
    <property type="nucleotide sequence ID" value="NZ_AKWZ02000010.1"/>
</dbReference>
<dbReference type="SMART" id="SM00271">
    <property type="entry name" value="DnaJ"/>
    <property type="match status" value="1"/>
</dbReference>
<dbReference type="SUPFAM" id="SSF46565">
    <property type="entry name" value="Chaperone J-domain"/>
    <property type="match status" value="1"/>
</dbReference>
<evidence type="ECO:0000313" key="2">
    <source>
        <dbReference type="EMBL" id="EPG74435.1"/>
    </source>
</evidence>
<dbReference type="AlphaFoldDB" id="S3VD70"/>
<protein>
    <submittedName>
        <fullName evidence="2">DnaJ domain protein</fullName>
    </submittedName>
</protein>
<feature type="domain" description="J" evidence="1">
    <location>
        <begin position="246"/>
        <end position="302"/>
    </location>
</feature>
<dbReference type="Proteomes" id="UP000014540">
    <property type="component" value="Unassembled WGS sequence"/>
</dbReference>
<dbReference type="OrthoDB" id="343146at2"/>
<dbReference type="InterPro" id="IPR001623">
    <property type="entry name" value="DnaJ_domain"/>
</dbReference>
<organism evidence="2 3">
    <name type="scientific">Leptospira fainei serovar Hurstbridge str. BUT 6</name>
    <dbReference type="NCBI Taxonomy" id="1193011"/>
    <lineage>
        <taxon>Bacteria</taxon>
        <taxon>Pseudomonadati</taxon>
        <taxon>Spirochaetota</taxon>
        <taxon>Spirochaetia</taxon>
        <taxon>Leptospirales</taxon>
        <taxon>Leptospiraceae</taxon>
        <taxon>Leptospira</taxon>
    </lineage>
</organism>
<dbReference type="CDD" id="cd06257">
    <property type="entry name" value="DnaJ"/>
    <property type="match status" value="1"/>
</dbReference>
<name>S3VD70_9LEPT</name>
<evidence type="ECO:0000259" key="1">
    <source>
        <dbReference type="PROSITE" id="PS50076"/>
    </source>
</evidence>
<dbReference type="EMBL" id="AKWZ02000010">
    <property type="protein sequence ID" value="EPG74435.1"/>
    <property type="molecule type" value="Genomic_DNA"/>
</dbReference>
<sequence length="302" mass="35770">MTAKSFDQVKSSIEDILFEIQSSSTDCEWYISADKIIEILDIRREDYYKILYALRADMAYSSKGAQGFRESRADILVLLLGKILKIEGLEHEFAKAGVYFDDVYLEELRVHLKEIVIAKLDKHDLDKELLLLLISSTKRFEDAFDSYFDDKFDLGRLVDNGIAEFLDRKSIPADYGADVFLRKYFYQILNTKVFPLREFTAEYRDRAYYEIFGRFRKDEQKKKKTKAQNRRSRVVNSYEEDEETRRHREFLGLAEEYDGGDLRKKYKELIKKYHPDVNKDGLEMTQRIVASYNYLVMKGRNE</sequence>
<proteinExistence type="predicted"/>